<dbReference type="EMBL" id="CM046113">
    <property type="protein sequence ID" value="KAI8420633.1"/>
    <property type="molecule type" value="Genomic_DNA"/>
</dbReference>
<reference evidence="1 2" key="1">
    <citation type="journal article" date="2022" name="Genome Biol. Evol.">
        <title>The Spruce Budworm Genome: Reconstructing the Evolutionary History of Antifreeze Proteins.</title>
        <authorList>
            <person name="Beliveau C."/>
            <person name="Gagne P."/>
            <person name="Picq S."/>
            <person name="Vernygora O."/>
            <person name="Keeling C.I."/>
            <person name="Pinkney K."/>
            <person name="Doucet D."/>
            <person name="Wen F."/>
            <person name="Johnston J.S."/>
            <person name="Maaroufi H."/>
            <person name="Boyle B."/>
            <person name="Laroche J."/>
            <person name="Dewar K."/>
            <person name="Juretic N."/>
            <person name="Blackburn G."/>
            <person name="Nisole A."/>
            <person name="Brunet B."/>
            <person name="Brandao M."/>
            <person name="Lumley L."/>
            <person name="Duan J."/>
            <person name="Quan G."/>
            <person name="Lucarotti C.J."/>
            <person name="Roe A.D."/>
            <person name="Sperling F.A.H."/>
            <person name="Levesque R.C."/>
            <person name="Cusson M."/>
        </authorList>
    </citation>
    <scope>NUCLEOTIDE SEQUENCE [LARGE SCALE GENOMIC DNA]</scope>
    <source>
        <strain evidence="1">Glfc:IPQL:Cfum</strain>
    </source>
</reference>
<proteinExistence type="predicted"/>
<evidence type="ECO:0000313" key="2">
    <source>
        <dbReference type="Proteomes" id="UP001064048"/>
    </source>
</evidence>
<keyword evidence="2" id="KW-1185">Reference proteome</keyword>
<dbReference type="Proteomes" id="UP001064048">
    <property type="component" value="Chromosome 13"/>
</dbReference>
<accession>A0ACC0J939</accession>
<name>A0ACC0J939_CHOFU</name>
<comment type="caution">
    <text evidence="1">The sequence shown here is derived from an EMBL/GenBank/DDBJ whole genome shotgun (WGS) entry which is preliminary data.</text>
</comment>
<evidence type="ECO:0000313" key="1">
    <source>
        <dbReference type="EMBL" id="KAI8420633.1"/>
    </source>
</evidence>
<gene>
    <name evidence="1" type="ORF">MSG28_007877</name>
</gene>
<organism evidence="1 2">
    <name type="scientific">Choristoneura fumiferana</name>
    <name type="common">Spruce budworm moth</name>
    <name type="synonym">Archips fumiferana</name>
    <dbReference type="NCBI Taxonomy" id="7141"/>
    <lineage>
        <taxon>Eukaryota</taxon>
        <taxon>Metazoa</taxon>
        <taxon>Ecdysozoa</taxon>
        <taxon>Arthropoda</taxon>
        <taxon>Hexapoda</taxon>
        <taxon>Insecta</taxon>
        <taxon>Pterygota</taxon>
        <taxon>Neoptera</taxon>
        <taxon>Endopterygota</taxon>
        <taxon>Lepidoptera</taxon>
        <taxon>Glossata</taxon>
        <taxon>Ditrysia</taxon>
        <taxon>Tortricoidea</taxon>
        <taxon>Tortricidae</taxon>
        <taxon>Tortricinae</taxon>
        <taxon>Choristoneura</taxon>
    </lineage>
</organism>
<sequence>MPIDFYYAPYSPPCWSVLMVAEALDLELNLKIVKTSDGEHLTPEYLKMNPQHTVPTIVDNGFALWESRAIITYLVNKYGKGSPLYPEDPQARALVDQRLYFDISTLYQRYMDYLIPQMLEPADEAKLKKVEEALGFVETFLEGRQYIAGDNLTLADYSIAASVISFNSVGIDAFKTPRIKAWFERVKTVPGFSKSEEGAKLFGNVVKEMINKKSS</sequence>
<protein>
    <submittedName>
        <fullName evidence="1">Uncharacterized protein</fullName>
    </submittedName>
</protein>